<dbReference type="CDD" id="cd01428">
    <property type="entry name" value="ADK"/>
    <property type="match status" value="1"/>
</dbReference>
<name>A0A261F0C5_9BIFI</name>
<dbReference type="GO" id="GO:0005737">
    <property type="term" value="C:cytoplasm"/>
    <property type="evidence" value="ECO:0007669"/>
    <property type="project" value="UniProtKB-SubCell"/>
</dbReference>
<evidence type="ECO:0000256" key="5">
    <source>
        <dbReference type="HAMAP-Rule" id="MF_00235"/>
    </source>
</evidence>
<comment type="domain">
    <text evidence="5">Consists of three domains, a large central CORE domain and two small peripheral domains, NMPbind and LID, which undergo movements during catalysis. The LID domain closes over the site of phosphoryl transfer upon ATP binding. Assembling and dissambling the active center during each catalytic cycle provides an effective means to prevent ATP hydrolysis.</text>
</comment>
<dbReference type="PROSITE" id="PS00113">
    <property type="entry name" value="ADENYLATE_KINASE"/>
    <property type="match status" value="1"/>
</dbReference>
<feature type="binding site" evidence="5">
    <location>
        <position position="133"/>
    </location>
    <ligand>
        <name>AMP</name>
        <dbReference type="ChEBI" id="CHEBI:456215"/>
    </ligand>
</feature>
<evidence type="ECO:0000256" key="1">
    <source>
        <dbReference type="ARBA" id="ARBA00022679"/>
    </source>
</evidence>
<dbReference type="AlphaFoldDB" id="A0A261F0C5"/>
<comment type="catalytic activity">
    <reaction evidence="5 7">
        <text>AMP + ATP = 2 ADP</text>
        <dbReference type="Rhea" id="RHEA:12973"/>
        <dbReference type="ChEBI" id="CHEBI:30616"/>
        <dbReference type="ChEBI" id="CHEBI:456215"/>
        <dbReference type="ChEBI" id="CHEBI:456216"/>
        <dbReference type="EC" id="2.7.4.3"/>
    </reaction>
</comment>
<evidence type="ECO:0000256" key="6">
    <source>
        <dbReference type="RuleBase" id="RU003330"/>
    </source>
</evidence>
<dbReference type="NCBIfam" id="NF011100">
    <property type="entry name" value="PRK14527.1"/>
    <property type="match status" value="1"/>
</dbReference>
<comment type="caution">
    <text evidence="5">Lacks conserved residue(s) required for the propagation of feature annotation.</text>
</comment>
<keyword evidence="3 5" id="KW-0547">Nucleotide-binding</keyword>
<evidence type="ECO:0000313" key="9">
    <source>
        <dbReference type="Proteomes" id="UP000216725"/>
    </source>
</evidence>
<dbReference type="Gene3D" id="3.40.50.300">
    <property type="entry name" value="P-loop containing nucleotide triphosphate hydrolases"/>
    <property type="match status" value="1"/>
</dbReference>
<dbReference type="Proteomes" id="UP000216725">
    <property type="component" value="Unassembled WGS sequence"/>
</dbReference>
<feature type="binding site" evidence="5">
    <location>
        <position position="36"/>
    </location>
    <ligand>
        <name>AMP</name>
        <dbReference type="ChEBI" id="CHEBI:456215"/>
    </ligand>
</feature>
<proteinExistence type="inferred from homology"/>
<feature type="binding site" evidence="5">
    <location>
        <position position="172"/>
    </location>
    <ligand>
        <name>ATP</name>
        <dbReference type="ChEBI" id="CHEBI:30616"/>
    </ligand>
</feature>
<dbReference type="NCBIfam" id="NF011105">
    <property type="entry name" value="PRK14532.1"/>
    <property type="match status" value="1"/>
</dbReference>
<gene>
    <name evidence="5" type="primary">adk</name>
    <name evidence="8" type="ORF">PSRA_0289</name>
</gene>
<evidence type="ECO:0000256" key="4">
    <source>
        <dbReference type="ARBA" id="ARBA00022777"/>
    </source>
</evidence>
<evidence type="ECO:0000313" key="8">
    <source>
        <dbReference type="EMBL" id="OZG52557.1"/>
    </source>
</evidence>
<keyword evidence="4 5" id="KW-0418">Kinase</keyword>
<comment type="subcellular location">
    <subcellularLocation>
        <location evidence="5 7">Cytoplasm</location>
    </subcellularLocation>
</comment>
<dbReference type="PRINTS" id="PR00094">
    <property type="entry name" value="ADENYLTKNASE"/>
</dbReference>
<comment type="caution">
    <text evidence="8">The sequence shown here is derived from an EMBL/GenBank/DDBJ whole genome shotgun (WGS) entry which is preliminary data.</text>
</comment>
<comment type="pathway">
    <text evidence="5">Purine metabolism; AMP biosynthesis via salvage pathway; AMP from ADP: step 1/1.</text>
</comment>
<keyword evidence="5 7" id="KW-0067">ATP-binding</keyword>
<feature type="binding site" evidence="5">
    <location>
        <position position="92"/>
    </location>
    <ligand>
        <name>AMP</name>
        <dbReference type="ChEBI" id="CHEBI:456215"/>
    </ligand>
</feature>
<evidence type="ECO:0000256" key="2">
    <source>
        <dbReference type="ARBA" id="ARBA00022727"/>
    </source>
</evidence>
<dbReference type="UniPathway" id="UPA00588">
    <property type="reaction ID" value="UER00649"/>
</dbReference>
<dbReference type="RefSeq" id="WP_094660095.1">
    <property type="nucleotide sequence ID" value="NZ_MWWR01000003.1"/>
</dbReference>
<dbReference type="NCBIfam" id="NF011104">
    <property type="entry name" value="PRK14531.1"/>
    <property type="match status" value="1"/>
</dbReference>
<dbReference type="SUPFAM" id="SSF52540">
    <property type="entry name" value="P-loop containing nucleoside triphosphate hydrolases"/>
    <property type="match status" value="1"/>
</dbReference>
<evidence type="ECO:0000256" key="7">
    <source>
        <dbReference type="RuleBase" id="RU003331"/>
    </source>
</evidence>
<feature type="binding site" evidence="5">
    <location>
        <position position="31"/>
    </location>
    <ligand>
        <name>AMP</name>
        <dbReference type="ChEBI" id="CHEBI:456215"/>
    </ligand>
</feature>
<keyword evidence="9" id="KW-1185">Reference proteome</keyword>
<comment type="similarity">
    <text evidence="5 6">Belongs to the adenylate kinase family.</text>
</comment>
<dbReference type="HAMAP" id="MF_00235">
    <property type="entry name" value="Adenylate_kinase_Adk"/>
    <property type="match status" value="1"/>
</dbReference>
<dbReference type="NCBIfam" id="NF001381">
    <property type="entry name" value="PRK00279.1-3"/>
    <property type="match status" value="1"/>
</dbReference>
<feature type="binding site" evidence="5">
    <location>
        <position position="127"/>
    </location>
    <ligand>
        <name>ATP</name>
        <dbReference type="ChEBI" id="CHEBI:30616"/>
    </ligand>
</feature>
<protein>
    <recommendedName>
        <fullName evidence="5 7">Adenylate kinase</fullName>
        <shortName evidence="5">AK</shortName>
        <ecNumber evidence="5 7">2.7.4.3</ecNumber>
    </recommendedName>
    <alternativeName>
        <fullName evidence="5">ATP-AMP transphosphorylase</fullName>
    </alternativeName>
    <alternativeName>
        <fullName evidence="5">ATP:AMP phosphotransferase</fullName>
    </alternativeName>
    <alternativeName>
        <fullName evidence="5">Adenylate monophosphate kinase</fullName>
    </alternativeName>
</protein>
<dbReference type="PANTHER" id="PTHR23359">
    <property type="entry name" value="NUCLEOTIDE KINASE"/>
    <property type="match status" value="1"/>
</dbReference>
<dbReference type="GO" id="GO:0004017">
    <property type="term" value="F:AMP kinase activity"/>
    <property type="evidence" value="ECO:0007669"/>
    <property type="project" value="UniProtKB-UniRule"/>
</dbReference>
<dbReference type="InterPro" id="IPR000850">
    <property type="entry name" value="Adenylat/UMP-CMP_kin"/>
</dbReference>
<dbReference type="Pfam" id="PF00406">
    <property type="entry name" value="ADK"/>
    <property type="match status" value="1"/>
</dbReference>
<feature type="binding site" evidence="5">
    <location>
        <begin position="85"/>
        <end position="88"/>
    </location>
    <ligand>
        <name>AMP</name>
        <dbReference type="ChEBI" id="CHEBI:456215"/>
    </ligand>
</feature>
<dbReference type="EMBL" id="MWWR01000003">
    <property type="protein sequence ID" value="OZG52557.1"/>
    <property type="molecule type" value="Genomic_DNA"/>
</dbReference>
<dbReference type="GO" id="GO:0005524">
    <property type="term" value="F:ATP binding"/>
    <property type="evidence" value="ECO:0007669"/>
    <property type="project" value="UniProtKB-UniRule"/>
</dbReference>
<keyword evidence="1 5" id="KW-0808">Transferase</keyword>
<dbReference type="InterPro" id="IPR027417">
    <property type="entry name" value="P-loop_NTPase"/>
</dbReference>
<dbReference type="GO" id="GO:0044209">
    <property type="term" value="P:AMP salvage"/>
    <property type="evidence" value="ECO:0007669"/>
    <property type="project" value="UniProtKB-UniRule"/>
</dbReference>
<dbReference type="EC" id="2.7.4.3" evidence="5 7"/>
<keyword evidence="5" id="KW-0963">Cytoplasm</keyword>
<comment type="function">
    <text evidence="5">Catalyzes the reversible transfer of the terminal phosphate group between ATP and AMP. Plays an important role in cellular energy homeostasis and in adenine nucleotide metabolism.</text>
</comment>
<dbReference type="InterPro" id="IPR033690">
    <property type="entry name" value="Adenylat_kinase_CS"/>
</dbReference>
<reference evidence="8 9" key="1">
    <citation type="journal article" date="2017" name="BMC Genomics">
        <title>Comparative genomic and phylogenomic analyses of the Bifidobacteriaceae family.</title>
        <authorList>
            <person name="Lugli G.A."/>
            <person name="Milani C."/>
            <person name="Turroni F."/>
            <person name="Duranti S."/>
            <person name="Mancabelli L."/>
            <person name="Mangifesta M."/>
            <person name="Ferrario C."/>
            <person name="Modesto M."/>
            <person name="Mattarelli P."/>
            <person name="Jiri K."/>
            <person name="van Sinderen D."/>
            <person name="Ventura M."/>
        </authorList>
    </citation>
    <scope>NUCLEOTIDE SEQUENCE [LARGE SCALE GENOMIC DNA]</scope>
    <source>
        <strain evidence="8 9">DSM 24742</strain>
    </source>
</reference>
<organism evidence="8 9">
    <name type="scientific">Pseudoscardovia radai</name>
    <dbReference type="NCBI Taxonomy" id="987066"/>
    <lineage>
        <taxon>Bacteria</taxon>
        <taxon>Bacillati</taxon>
        <taxon>Actinomycetota</taxon>
        <taxon>Actinomycetes</taxon>
        <taxon>Bifidobacteriales</taxon>
        <taxon>Bifidobacteriaceae</taxon>
        <taxon>Pseudoscardovia</taxon>
    </lineage>
</organism>
<feature type="binding site" evidence="5">
    <location>
        <begin position="57"/>
        <end position="59"/>
    </location>
    <ligand>
        <name>AMP</name>
        <dbReference type="ChEBI" id="CHEBI:456215"/>
    </ligand>
</feature>
<feature type="binding site" evidence="5">
    <location>
        <begin position="10"/>
        <end position="15"/>
    </location>
    <ligand>
        <name>ATP</name>
        <dbReference type="ChEBI" id="CHEBI:30616"/>
    </ligand>
</feature>
<dbReference type="OrthoDB" id="9805030at2"/>
<accession>A0A261F0C5</accession>
<keyword evidence="2 5" id="KW-0545">Nucleotide biosynthesis</keyword>
<dbReference type="NCBIfam" id="NF011101">
    <property type="entry name" value="PRK14528.1"/>
    <property type="match status" value="1"/>
</dbReference>
<evidence type="ECO:0000256" key="3">
    <source>
        <dbReference type="ARBA" id="ARBA00022741"/>
    </source>
</evidence>
<comment type="subunit">
    <text evidence="5 7">Monomer.</text>
</comment>
<feature type="binding site" evidence="5">
    <location>
        <position position="144"/>
    </location>
    <ligand>
        <name>AMP</name>
        <dbReference type="ChEBI" id="CHEBI:456215"/>
    </ligand>
</feature>
<feature type="region of interest" description="NMP" evidence="5">
    <location>
        <begin position="30"/>
        <end position="59"/>
    </location>
</feature>
<sequence length="187" mass="20596">MRLLIMGPQGVGKGTQAALLSKHYGIPAISTGDIFRYNLKNQTPLGKEAQAYIDKGELVPDELTNKIVKDRLAMDDTANGWILDGYPRNASQVEALDVMLKELGTPLDAVVALTAEHDVLMERMMKRAQLEGRSDDNPETIAKRLDVYAKETAPLLDTYRTRGLLHEFDGSGDIDQIQATIVSELGE</sequence>